<evidence type="ECO:0000313" key="2">
    <source>
        <dbReference type="EMBL" id="KAG2609912.1"/>
    </source>
</evidence>
<evidence type="ECO:0000313" key="3">
    <source>
        <dbReference type="Proteomes" id="UP000823388"/>
    </source>
</evidence>
<dbReference type="Proteomes" id="UP000823388">
    <property type="component" value="Chromosome 4K"/>
</dbReference>
<dbReference type="EMBL" id="CM029043">
    <property type="protein sequence ID" value="KAG2609912.1"/>
    <property type="molecule type" value="Genomic_DNA"/>
</dbReference>
<evidence type="ECO:0000256" key="1">
    <source>
        <dbReference type="SAM" id="MobiDB-lite"/>
    </source>
</evidence>
<protein>
    <submittedName>
        <fullName evidence="2">Uncharacterized protein</fullName>
    </submittedName>
</protein>
<organism evidence="2 3">
    <name type="scientific">Panicum virgatum</name>
    <name type="common">Blackwell switchgrass</name>
    <dbReference type="NCBI Taxonomy" id="38727"/>
    <lineage>
        <taxon>Eukaryota</taxon>
        <taxon>Viridiplantae</taxon>
        <taxon>Streptophyta</taxon>
        <taxon>Embryophyta</taxon>
        <taxon>Tracheophyta</taxon>
        <taxon>Spermatophyta</taxon>
        <taxon>Magnoliopsida</taxon>
        <taxon>Liliopsida</taxon>
        <taxon>Poales</taxon>
        <taxon>Poaceae</taxon>
        <taxon>PACMAD clade</taxon>
        <taxon>Panicoideae</taxon>
        <taxon>Panicodae</taxon>
        <taxon>Paniceae</taxon>
        <taxon>Panicinae</taxon>
        <taxon>Panicum</taxon>
        <taxon>Panicum sect. Hiantes</taxon>
    </lineage>
</organism>
<comment type="caution">
    <text evidence="2">The sequence shown here is derived from an EMBL/GenBank/DDBJ whole genome shotgun (WGS) entry which is preliminary data.</text>
</comment>
<name>A0A8T0TDN0_PANVG</name>
<sequence>METGNGREKRCFRMQNFPQTLRQQKTPLAVTTATPPPLSSERRERERLPLAALAPPPTAHAERHLVDTTFHSRRTSPTRHLTRPRRLQIPPATLRRSPNPPNPSPLGGGGARGGGRAWRRQRGSGAASSLAGF</sequence>
<accession>A0A8T0TDN0</accession>
<proteinExistence type="predicted"/>
<feature type="region of interest" description="Disordered" evidence="1">
    <location>
        <begin position="1"/>
        <end position="133"/>
    </location>
</feature>
<dbReference type="AlphaFoldDB" id="A0A8T0TDN0"/>
<feature type="compositionally biased region" description="Gly residues" evidence="1">
    <location>
        <begin position="106"/>
        <end position="116"/>
    </location>
</feature>
<reference evidence="2 3" key="1">
    <citation type="submission" date="2020-05" db="EMBL/GenBank/DDBJ databases">
        <title>WGS assembly of Panicum virgatum.</title>
        <authorList>
            <person name="Lovell J.T."/>
            <person name="Jenkins J."/>
            <person name="Shu S."/>
            <person name="Juenger T.E."/>
            <person name="Schmutz J."/>
        </authorList>
    </citation>
    <scope>NUCLEOTIDE SEQUENCE [LARGE SCALE GENOMIC DNA]</scope>
    <source>
        <strain evidence="3">cv. AP13</strain>
    </source>
</reference>
<feature type="compositionally biased region" description="Basic residues" evidence="1">
    <location>
        <begin position="71"/>
        <end position="86"/>
    </location>
</feature>
<gene>
    <name evidence="2" type="ORF">PVAP13_4KG075733</name>
</gene>
<keyword evidence="3" id="KW-1185">Reference proteome</keyword>
<feature type="compositionally biased region" description="Polar residues" evidence="1">
    <location>
        <begin position="16"/>
        <end position="25"/>
    </location>
</feature>
<feature type="compositionally biased region" description="Basic and acidic residues" evidence="1">
    <location>
        <begin position="1"/>
        <end position="11"/>
    </location>
</feature>
<feature type="compositionally biased region" description="Low complexity" evidence="1">
    <location>
        <begin position="123"/>
        <end position="133"/>
    </location>
</feature>